<evidence type="ECO:0000313" key="1">
    <source>
        <dbReference type="EMBL" id="GAI97003.1"/>
    </source>
</evidence>
<accession>X1SVP3</accession>
<name>X1SVP3_9ZZZZ</name>
<dbReference type="EMBL" id="BARW01019585">
    <property type="protein sequence ID" value="GAI97003.1"/>
    <property type="molecule type" value="Genomic_DNA"/>
</dbReference>
<organism evidence="1">
    <name type="scientific">marine sediment metagenome</name>
    <dbReference type="NCBI Taxonomy" id="412755"/>
    <lineage>
        <taxon>unclassified sequences</taxon>
        <taxon>metagenomes</taxon>
        <taxon>ecological metagenomes</taxon>
    </lineage>
</organism>
<reference evidence="1" key="1">
    <citation type="journal article" date="2014" name="Front. Microbiol.">
        <title>High frequency of phylogenetically diverse reductive dehalogenase-homologous genes in deep subseafloor sedimentary metagenomes.</title>
        <authorList>
            <person name="Kawai M."/>
            <person name="Futagami T."/>
            <person name="Toyoda A."/>
            <person name="Takaki Y."/>
            <person name="Nishi S."/>
            <person name="Hori S."/>
            <person name="Arai W."/>
            <person name="Tsubouchi T."/>
            <person name="Morono Y."/>
            <person name="Uchiyama I."/>
            <person name="Ito T."/>
            <person name="Fujiyama A."/>
            <person name="Inagaki F."/>
            <person name="Takami H."/>
        </authorList>
    </citation>
    <scope>NUCLEOTIDE SEQUENCE</scope>
    <source>
        <strain evidence="1">Expedition CK06-06</strain>
    </source>
</reference>
<protein>
    <submittedName>
        <fullName evidence="1">Uncharacterized protein</fullName>
    </submittedName>
</protein>
<gene>
    <name evidence="1" type="ORF">S12H4_33254</name>
</gene>
<sequence length="138" mass="15751">MKTKDKEVQTKETYEQRFKAAKETGHARQVSYSITSWEEEGKVLIGRLLKVKKVSSKDIGGTFEGEVNKYLFDTDEGLVSCICGSAVDRVIDGQEARFLNQIMALEYQGKRQLSQGREFNDFRIDIISTTDQKDDIPF</sequence>
<proteinExistence type="predicted"/>
<dbReference type="AlphaFoldDB" id="X1SVP3"/>
<comment type="caution">
    <text evidence="1">The sequence shown here is derived from an EMBL/GenBank/DDBJ whole genome shotgun (WGS) entry which is preliminary data.</text>
</comment>